<dbReference type="OrthoDB" id="4336585at2"/>
<protein>
    <submittedName>
        <fullName evidence="2">Helix-turn-helix domain-containing protein</fullName>
    </submittedName>
</protein>
<dbReference type="RefSeq" id="WP_138666267.1">
    <property type="nucleotide sequence ID" value="NZ_VCKY01000032.1"/>
</dbReference>
<sequence length="299" mass="33291">MPSLTPSGDGSAAGLDRRAELSEFLRSRRARLKPADVGLPDYGRRRRVPGLRREELAQVAGVSASYYTQLEQGNSANVSVEVLDSIARALRLTETEHAYLTHLAKPTRQRANKPSPRTQRLRPAIQQLLDTMTDVPAYVYGFRMDILGWNRPAAALFGNWAELPPEERNWGRLIFLSPGMREVFIDWEPKASGIAGMLRMHAGSHPEDPQLASLVGELSVRSEEFRRLWAAHEVRRKSHGVLRMNHPLVGELTLSYEMFPLPDNPDQVLVAYHAEPGSESATALRLLASWGTDATTPVG</sequence>
<organism evidence="2 3">
    <name type="scientific">Nonomuraea turkmeniaca</name>
    <dbReference type="NCBI Taxonomy" id="103838"/>
    <lineage>
        <taxon>Bacteria</taxon>
        <taxon>Bacillati</taxon>
        <taxon>Actinomycetota</taxon>
        <taxon>Actinomycetes</taxon>
        <taxon>Streptosporangiales</taxon>
        <taxon>Streptosporangiaceae</taxon>
        <taxon>Nonomuraea</taxon>
    </lineage>
</organism>
<evidence type="ECO:0000313" key="2">
    <source>
        <dbReference type="EMBL" id="TMR22223.1"/>
    </source>
</evidence>
<dbReference type="PROSITE" id="PS50943">
    <property type="entry name" value="HTH_CROC1"/>
    <property type="match status" value="1"/>
</dbReference>
<dbReference type="InterPro" id="IPR041413">
    <property type="entry name" value="MLTR_LBD"/>
</dbReference>
<reference evidence="2 3" key="1">
    <citation type="submission" date="2019-05" db="EMBL/GenBank/DDBJ databases">
        <title>Draft genome sequence of Nonomuraea turkmeniaca DSM 43926.</title>
        <authorList>
            <person name="Saricaoglu S."/>
            <person name="Isik K."/>
        </authorList>
    </citation>
    <scope>NUCLEOTIDE SEQUENCE [LARGE SCALE GENOMIC DNA]</scope>
    <source>
        <strain evidence="2 3">DSM 43926</strain>
    </source>
</reference>
<dbReference type="PANTHER" id="PTHR35010">
    <property type="entry name" value="BLL4672 PROTEIN-RELATED"/>
    <property type="match status" value="1"/>
</dbReference>
<dbReference type="PANTHER" id="PTHR35010:SF2">
    <property type="entry name" value="BLL4672 PROTEIN"/>
    <property type="match status" value="1"/>
</dbReference>
<feature type="domain" description="HTH cro/C1-type" evidence="1">
    <location>
        <begin position="50"/>
        <end position="97"/>
    </location>
</feature>
<evidence type="ECO:0000259" key="1">
    <source>
        <dbReference type="PROSITE" id="PS50943"/>
    </source>
</evidence>
<name>A0A5S4FNE9_9ACTN</name>
<proteinExistence type="predicted"/>
<dbReference type="InterPro" id="IPR010982">
    <property type="entry name" value="Lambda_DNA-bd_dom_sf"/>
</dbReference>
<accession>A0A5S4FNE9</accession>
<dbReference type="Gene3D" id="1.10.260.40">
    <property type="entry name" value="lambda repressor-like DNA-binding domains"/>
    <property type="match status" value="1"/>
</dbReference>
<dbReference type="InterPro" id="IPR001387">
    <property type="entry name" value="Cro/C1-type_HTH"/>
</dbReference>
<dbReference type="CDD" id="cd00093">
    <property type="entry name" value="HTH_XRE"/>
    <property type="match status" value="1"/>
</dbReference>
<keyword evidence="3" id="KW-1185">Reference proteome</keyword>
<dbReference type="Proteomes" id="UP000309128">
    <property type="component" value="Unassembled WGS sequence"/>
</dbReference>
<dbReference type="EMBL" id="VCKY01000032">
    <property type="protein sequence ID" value="TMR22223.1"/>
    <property type="molecule type" value="Genomic_DNA"/>
</dbReference>
<dbReference type="Pfam" id="PF13560">
    <property type="entry name" value="HTH_31"/>
    <property type="match status" value="1"/>
</dbReference>
<gene>
    <name evidence="2" type="ORF">ETD86_12335</name>
</gene>
<dbReference type="AlphaFoldDB" id="A0A5S4FNE9"/>
<comment type="caution">
    <text evidence="2">The sequence shown here is derived from an EMBL/GenBank/DDBJ whole genome shotgun (WGS) entry which is preliminary data.</text>
</comment>
<dbReference type="GO" id="GO:0003677">
    <property type="term" value="F:DNA binding"/>
    <property type="evidence" value="ECO:0007669"/>
    <property type="project" value="InterPro"/>
</dbReference>
<dbReference type="SUPFAM" id="SSF47413">
    <property type="entry name" value="lambda repressor-like DNA-binding domains"/>
    <property type="match status" value="1"/>
</dbReference>
<dbReference type="SMART" id="SM00530">
    <property type="entry name" value="HTH_XRE"/>
    <property type="match status" value="1"/>
</dbReference>
<dbReference type="Gene3D" id="3.30.450.180">
    <property type="match status" value="1"/>
</dbReference>
<evidence type="ECO:0000313" key="3">
    <source>
        <dbReference type="Proteomes" id="UP000309128"/>
    </source>
</evidence>
<dbReference type="Pfam" id="PF17765">
    <property type="entry name" value="MLTR_LBD"/>
    <property type="match status" value="1"/>
</dbReference>